<dbReference type="GO" id="GO:0004180">
    <property type="term" value="F:carboxypeptidase activity"/>
    <property type="evidence" value="ECO:0007669"/>
    <property type="project" value="TreeGrafter"/>
</dbReference>
<proteinExistence type="inferred from homology"/>
<feature type="signal peptide" evidence="17">
    <location>
        <begin position="1"/>
        <end position="25"/>
    </location>
</feature>
<dbReference type="GO" id="GO:0004177">
    <property type="term" value="F:aminopeptidase activity"/>
    <property type="evidence" value="ECO:0007669"/>
    <property type="project" value="UniProtKB-KW"/>
</dbReference>
<feature type="chain" id="PRO_5002261526" description="Aminopeptidase NAALADL1" evidence="17">
    <location>
        <begin position="26"/>
        <end position="673"/>
    </location>
</feature>
<dbReference type="Gene3D" id="1.20.930.40">
    <property type="entry name" value="Transferrin receptor-like, dimerisation domain"/>
    <property type="match status" value="1"/>
</dbReference>
<dbReference type="SUPFAM" id="SSF52025">
    <property type="entry name" value="PA domain"/>
    <property type="match status" value="1"/>
</dbReference>
<organism evidence="21">
    <name type="scientific">Oryza barthii</name>
    <dbReference type="NCBI Taxonomy" id="65489"/>
    <lineage>
        <taxon>Eukaryota</taxon>
        <taxon>Viridiplantae</taxon>
        <taxon>Streptophyta</taxon>
        <taxon>Embryophyta</taxon>
        <taxon>Tracheophyta</taxon>
        <taxon>Spermatophyta</taxon>
        <taxon>Magnoliopsida</taxon>
        <taxon>Liliopsida</taxon>
        <taxon>Poales</taxon>
        <taxon>Poaceae</taxon>
        <taxon>BOP clade</taxon>
        <taxon>Oryzoideae</taxon>
        <taxon>Oryzeae</taxon>
        <taxon>Oryzinae</taxon>
        <taxon>Oryza</taxon>
    </lineage>
</organism>
<comment type="similarity">
    <text evidence="3">Belongs to the peptidase M28 family. M28B subfamily.</text>
</comment>
<keyword evidence="11" id="KW-1015">Disulfide bond</keyword>
<evidence type="ECO:0000256" key="11">
    <source>
        <dbReference type="ARBA" id="ARBA00023157"/>
    </source>
</evidence>
<evidence type="ECO:0000259" key="19">
    <source>
        <dbReference type="Pfam" id="PF04253"/>
    </source>
</evidence>
<dbReference type="Gene3D" id="3.40.630.10">
    <property type="entry name" value="Zn peptidases"/>
    <property type="match status" value="1"/>
</dbReference>
<dbReference type="GO" id="GO:0046872">
    <property type="term" value="F:metal ion binding"/>
    <property type="evidence" value="ECO:0007669"/>
    <property type="project" value="UniProtKB-KW"/>
</dbReference>
<evidence type="ECO:0000256" key="4">
    <source>
        <dbReference type="ARBA" id="ARBA00022438"/>
    </source>
</evidence>
<dbReference type="SUPFAM" id="SSF53187">
    <property type="entry name" value="Zn-dependent exopeptidases"/>
    <property type="match status" value="1"/>
</dbReference>
<evidence type="ECO:0000256" key="15">
    <source>
        <dbReference type="ARBA" id="ARBA00081462"/>
    </source>
</evidence>
<dbReference type="InterPro" id="IPR007365">
    <property type="entry name" value="TFR-like_dimer_dom"/>
</dbReference>
<evidence type="ECO:0000256" key="5">
    <source>
        <dbReference type="ARBA" id="ARBA00022670"/>
    </source>
</evidence>
<evidence type="ECO:0000256" key="6">
    <source>
        <dbReference type="ARBA" id="ARBA00022723"/>
    </source>
</evidence>
<keyword evidence="7" id="KW-0378">Hydrolase</keyword>
<evidence type="ECO:0000256" key="17">
    <source>
        <dbReference type="SAM" id="SignalP"/>
    </source>
</evidence>
<keyword evidence="4" id="KW-0031">Aminopeptidase</keyword>
<dbReference type="EnsemblPlants" id="OBART01G30320.6">
    <property type="protein sequence ID" value="OBART01G30320.6"/>
    <property type="gene ID" value="OBART01G30320"/>
</dbReference>
<dbReference type="Pfam" id="PF04389">
    <property type="entry name" value="Peptidase_M28"/>
    <property type="match status" value="1"/>
</dbReference>
<dbReference type="PANTHER" id="PTHR10404:SF45">
    <property type="entry name" value="OS01G0740500 PROTEIN"/>
    <property type="match status" value="1"/>
</dbReference>
<evidence type="ECO:0000256" key="3">
    <source>
        <dbReference type="ARBA" id="ARBA00005634"/>
    </source>
</evidence>
<dbReference type="Pfam" id="PF02225">
    <property type="entry name" value="PA"/>
    <property type="match status" value="1"/>
</dbReference>
<accession>A0A0D3ETU4</accession>
<comment type="function">
    <text evidence="13">Aminopeptidase with broad substrate specificity. Has lower activity with substrates that have Asp or Glu in the P2' position, or Pro in the P3' position. Lacks activity with substrates that have both Pro in the P3' position and Asp or Glu in the P2' position. Lacks carboxypeptidase activity. Lacks dipeptidyl-peptidase IV type activity.</text>
</comment>
<evidence type="ECO:0000259" key="20">
    <source>
        <dbReference type="Pfam" id="PF04389"/>
    </source>
</evidence>
<dbReference type="InterPro" id="IPR046450">
    <property type="entry name" value="PA_dom_sf"/>
</dbReference>
<dbReference type="InterPro" id="IPR039373">
    <property type="entry name" value="Peptidase_M28B"/>
</dbReference>
<keyword evidence="22" id="KW-1185">Reference proteome</keyword>
<evidence type="ECO:0000256" key="2">
    <source>
        <dbReference type="ARBA" id="ARBA00004221"/>
    </source>
</evidence>
<dbReference type="GO" id="GO:0016324">
    <property type="term" value="C:apical plasma membrane"/>
    <property type="evidence" value="ECO:0007669"/>
    <property type="project" value="UniProtKB-SubCell"/>
</dbReference>
<evidence type="ECO:0000256" key="9">
    <source>
        <dbReference type="ARBA" id="ARBA00022837"/>
    </source>
</evidence>
<dbReference type="GO" id="GO:0006508">
    <property type="term" value="P:proteolysis"/>
    <property type="evidence" value="ECO:0007669"/>
    <property type="project" value="UniProtKB-KW"/>
</dbReference>
<evidence type="ECO:0000256" key="16">
    <source>
        <dbReference type="SAM" id="Coils"/>
    </source>
</evidence>
<dbReference type="FunFam" id="1.20.930.40:FF:000001">
    <property type="entry name" value="N-acetylated-alpha-linked acidic dipeptidase 2"/>
    <property type="match status" value="1"/>
</dbReference>
<dbReference type="CDD" id="cd02121">
    <property type="entry name" value="PA_GCPII_like"/>
    <property type="match status" value="1"/>
</dbReference>
<evidence type="ECO:0000256" key="12">
    <source>
        <dbReference type="ARBA" id="ARBA00023180"/>
    </source>
</evidence>
<evidence type="ECO:0000313" key="21">
    <source>
        <dbReference type="EnsemblPlants" id="OBART01G30320.6"/>
    </source>
</evidence>
<sequence length="673" mass="73238">MVATDGWMLAAADASLSLLLLVVHSAPAPNYGSLFLSLASNDTAALHLRALTLHPHVAGTRANSLTAAYVRDAFSSLSIPAHITPYSVLLSYPVERSLSLAVPGRATTTSFALSQETYPNDPYASATAEVMPTFYAYAASGSVSAEAVYANYGREEDFAYLASRGVDVAGKVAVARYGRIHCEDIVHNARVAGAAAAVVYTDPLQYGGAPGEAWFPDSRWLPPTGVQVGSLFRGVGDPTTPMWASSEGCERVSVEEAMDTDDMPGIPALPVSARDAAEIHAALGGDAAPADWQGREGSPVYRLGPGPAILNLTYTGNDTMATIENVFAVIEGAEEPDRYVILGNHRDAWTFGASDPNSGTAAMIELAQRLSVLQKQGWRPRRTIIFCSWDAEEYGLTGSTEWVEENREMLSSRAVAYLNVDVSVVGPVQDPDNSSQTVYDSWVKSNISPLDQAIPYIIRYTMTSCGWRNSEIQGSVGTLQVLLLLSLQHDERHFRITAASIWGMMALRLADEEILPFNYMSYPVELEAYTKVVENEVGGTAISCSPLHNAIRALKTAATKVNGERKELQRQLSSNQLKKDSMKIRSLNDRLMQAERAFTNREGLFKQEWFKHLVYGPSEQNDWESASYPGVENAIASARKENTTESWKFVQHEIHRVARAITQASVVLAGSLT</sequence>
<reference evidence="21" key="1">
    <citation type="journal article" date="2009" name="Rice">
        <title>De Novo Next Generation Sequencing of Plant Genomes.</title>
        <authorList>
            <person name="Rounsley S."/>
            <person name="Marri P.R."/>
            <person name="Yu Y."/>
            <person name="He R."/>
            <person name="Sisneros N."/>
            <person name="Goicoechea J.L."/>
            <person name="Lee S.J."/>
            <person name="Angelova A."/>
            <person name="Kudrna D."/>
            <person name="Luo M."/>
            <person name="Affourtit J."/>
            <person name="Desany B."/>
            <person name="Knight J."/>
            <person name="Niazi F."/>
            <person name="Egholm M."/>
            <person name="Wing R.A."/>
        </authorList>
    </citation>
    <scope>NUCLEOTIDE SEQUENCE [LARGE SCALE GENOMIC DNA]</scope>
    <source>
        <strain evidence="21">cv. IRGC 105608</strain>
    </source>
</reference>
<keyword evidence="16" id="KW-0175">Coiled coil</keyword>
<keyword evidence="12" id="KW-0325">Glycoprotein</keyword>
<protein>
    <recommendedName>
        <fullName evidence="14">Aminopeptidase NAALADL1</fullName>
    </recommendedName>
    <alternativeName>
        <fullName evidence="15">N-acetylated-alpha-linked acidic dipeptidase-like protein</fullName>
    </alternativeName>
</protein>
<dbReference type="Proteomes" id="UP000026960">
    <property type="component" value="Chromosome 1"/>
</dbReference>
<feature type="coiled-coil region" evidence="16">
    <location>
        <begin position="551"/>
        <end position="597"/>
    </location>
</feature>
<name>A0A0D3ETU4_9ORYZ</name>
<keyword evidence="10" id="KW-0482">Metalloprotease</keyword>
<dbReference type="InterPro" id="IPR036757">
    <property type="entry name" value="TFR-like_dimer_dom_sf"/>
</dbReference>
<dbReference type="FunFam" id="3.50.30.30:FF:000008">
    <property type="entry name" value="Glutamate carboxypeptidase 2"/>
    <property type="match status" value="1"/>
</dbReference>
<feature type="domain" description="PA" evidence="18">
    <location>
        <begin position="144"/>
        <end position="227"/>
    </location>
</feature>
<dbReference type="Gramene" id="OBART01G30320.6">
    <property type="protein sequence ID" value="OBART01G30320.6"/>
    <property type="gene ID" value="OBART01G30320"/>
</dbReference>
<dbReference type="GO" id="GO:0008237">
    <property type="term" value="F:metallopeptidase activity"/>
    <property type="evidence" value="ECO:0007669"/>
    <property type="project" value="UniProtKB-KW"/>
</dbReference>
<keyword evidence="5" id="KW-0645">Protease</keyword>
<dbReference type="SUPFAM" id="SSF47672">
    <property type="entry name" value="Transferrin receptor-like dimerisation domain"/>
    <property type="match status" value="1"/>
</dbReference>
<keyword evidence="17" id="KW-0732">Signal</keyword>
<evidence type="ECO:0000256" key="8">
    <source>
        <dbReference type="ARBA" id="ARBA00022833"/>
    </source>
</evidence>
<keyword evidence="9" id="KW-0106">Calcium</keyword>
<evidence type="ECO:0000259" key="18">
    <source>
        <dbReference type="Pfam" id="PF02225"/>
    </source>
</evidence>
<comment type="subcellular location">
    <subcellularLocation>
        <location evidence="2">Apical cell membrane</location>
    </subcellularLocation>
</comment>
<dbReference type="Pfam" id="PF04253">
    <property type="entry name" value="TFR_dimer"/>
    <property type="match status" value="1"/>
</dbReference>
<keyword evidence="6" id="KW-0479">Metal-binding</keyword>
<evidence type="ECO:0000256" key="13">
    <source>
        <dbReference type="ARBA" id="ARBA00059290"/>
    </source>
</evidence>
<evidence type="ECO:0000256" key="10">
    <source>
        <dbReference type="ARBA" id="ARBA00023049"/>
    </source>
</evidence>
<feature type="domain" description="Peptidase M28" evidence="20">
    <location>
        <begin position="325"/>
        <end position="423"/>
    </location>
</feature>
<dbReference type="Gene3D" id="3.50.30.30">
    <property type="match status" value="1"/>
</dbReference>
<feature type="domain" description="Transferrin receptor-like dimerisation" evidence="19">
    <location>
        <begin position="542"/>
        <end position="668"/>
    </location>
</feature>
<evidence type="ECO:0000256" key="1">
    <source>
        <dbReference type="ARBA" id="ARBA00001947"/>
    </source>
</evidence>
<dbReference type="AlphaFoldDB" id="A0A0D3ETU4"/>
<comment type="cofactor">
    <cofactor evidence="1">
        <name>Zn(2+)</name>
        <dbReference type="ChEBI" id="CHEBI:29105"/>
    </cofactor>
</comment>
<dbReference type="PANTHER" id="PTHR10404">
    <property type="entry name" value="N-ACETYLATED-ALPHA-LINKED ACIDIC DIPEPTIDASE"/>
    <property type="match status" value="1"/>
</dbReference>
<dbReference type="FunFam" id="3.40.630.10:FF:000101">
    <property type="entry name" value="N-acetylated alpha-linked acidic dipeptidase like 1"/>
    <property type="match status" value="1"/>
</dbReference>
<evidence type="ECO:0000256" key="7">
    <source>
        <dbReference type="ARBA" id="ARBA00022801"/>
    </source>
</evidence>
<keyword evidence="8" id="KW-0862">Zinc</keyword>
<evidence type="ECO:0000313" key="22">
    <source>
        <dbReference type="Proteomes" id="UP000026960"/>
    </source>
</evidence>
<evidence type="ECO:0000256" key="14">
    <source>
        <dbReference type="ARBA" id="ARBA00068168"/>
    </source>
</evidence>
<dbReference type="InterPro" id="IPR007484">
    <property type="entry name" value="Peptidase_M28"/>
</dbReference>
<reference evidence="21" key="2">
    <citation type="submission" date="2015-03" db="UniProtKB">
        <authorList>
            <consortium name="EnsemblPlants"/>
        </authorList>
    </citation>
    <scope>IDENTIFICATION</scope>
</reference>
<dbReference type="InterPro" id="IPR003137">
    <property type="entry name" value="PA_domain"/>
</dbReference>